<dbReference type="Gene3D" id="2.40.70.10">
    <property type="entry name" value="Acid Proteases"/>
    <property type="match status" value="1"/>
</dbReference>
<proteinExistence type="predicted"/>
<dbReference type="InterPro" id="IPR021109">
    <property type="entry name" value="Peptidase_aspartic_dom_sf"/>
</dbReference>
<evidence type="ECO:0000313" key="1">
    <source>
        <dbReference type="EMBL" id="ROQ19503.1"/>
    </source>
</evidence>
<dbReference type="NCBIfam" id="TIGR02281">
    <property type="entry name" value="clan_AA_DTGA"/>
    <property type="match status" value="1"/>
</dbReference>
<dbReference type="GO" id="GO:0006508">
    <property type="term" value="P:proteolysis"/>
    <property type="evidence" value="ECO:0007669"/>
    <property type="project" value="UniProtKB-KW"/>
</dbReference>
<dbReference type="Proteomes" id="UP000273643">
    <property type="component" value="Unassembled WGS sequence"/>
</dbReference>
<dbReference type="Pfam" id="PF13975">
    <property type="entry name" value="gag-asp_proteas"/>
    <property type="match status" value="1"/>
</dbReference>
<dbReference type="PROSITE" id="PS00141">
    <property type="entry name" value="ASP_PROTEASE"/>
    <property type="match status" value="1"/>
</dbReference>
<keyword evidence="2" id="KW-1185">Reference proteome</keyword>
<comment type="caution">
    <text evidence="1">The sequence shown here is derived from an EMBL/GenBank/DDBJ whole genome shotgun (WGS) entry which is preliminary data.</text>
</comment>
<gene>
    <name evidence="1" type="ORF">EDC38_0087</name>
</gene>
<organism evidence="1 2">
    <name type="scientific">Marinimicrobium koreense</name>
    <dbReference type="NCBI Taxonomy" id="306545"/>
    <lineage>
        <taxon>Bacteria</taxon>
        <taxon>Pseudomonadati</taxon>
        <taxon>Pseudomonadota</taxon>
        <taxon>Gammaproteobacteria</taxon>
        <taxon>Cellvibrionales</taxon>
        <taxon>Cellvibrionaceae</taxon>
        <taxon>Marinimicrobium</taxon>
    </lineage>
</organism>
<reference evidence="1 2" key="1">
    <citation type="submission" date="2018-11" db="EMBL/GenBank/DDBJ databases">
        <title>Genomic Encyclopedia of Type Strains, Phase IV (KMG-IV): sequencing the most valuable type-strain genomes for metagenomic binning, comparative biology and taxonomic classification.</title>
        <authorList>
            <person name="Goeker M."/>
        </authorList>
    </citation>
    <scope>NUCLEOTIDE SEQUENCE [LARGE SCALE GENOMIC DNA]</scope>
    <source>
        <strain evidence="1 2">DSM 16974</strain>
    </source>
</reference>
<dbReference type="InterPro" id="IPR011969">
    <property type="entry name" value="Clan_AA_Asp_peptidase_C"/>
</dbReference>
<dbReference type="AlphaFoldDB" id="A0A3N1NTL6"/>
<keyword evidence="1" id="KW-0645">Protease</keyword>
<dbReference type="SUPFAM" id="SSF50630">
    <property type="entry name" value="Acid proteases"/>
    <property type="match status" value="1"/>
</dbReference>
<dbReference type="EMBL" id="RJUK01000001">
    <property type="protein sequence ID" value="ROQ19503.1"/>
    <property type="molecule type" value="Genomic_DNA"/>
</dbReference>
<dbReference type="InterPro" id="IPR001969">
    <property type="entry name" value="Aspartic_peptidase_AS"/>
</dbReference>
<evidence type="ECO:0000313" key="2">
    <source>
        <dbReference type="Proteomes" id="UP000273643"/>
    </source>
</evidence>
<sequence length="169" mass="18453">MPGQQAGRGMLVAAWIIGLALLTWAFGIWEDRKDNPNRSIQGQVVNGVQEVVLRRNRSGHYVVPGQINGEEATFLLDTGATDVVVSQDLAERAGLRAGARQWAMTANGRIEVRATRLERLELGTIQLRDVSASINPAMGGDQVLLGMSALGQVEFRQQGDRLTLRYQGD</sequence>
<keyword evidence="1" id="KW-0378">Hydrolase</keyword>
<name>A0A3N1NTL6_9GAMM</name>
<protein>
    <submittedName>
        <fullName evidence="1">Aspartyl protease family protein</fullName>
    </submittedName>
</protein>
<accession>A0A3N1NTL6</accession>
<dbReference type="InterPro" id="IPR034122">
    <property type="entry name" value="Retropepsin-like_bacterial"/>
</dbReference>
<dbReference type="CDD" id="cd05483">
    <property type="entry name" value="retropepsin_like_bacteria"/>
    <property type="match status" value="1"/>
</dbReference>
<dbReference type="GO" id="GO:0004190">
    <property type="term" value="F:aspartic-type endopeptidase activity"/>
    <property type="evidence" value="ECO:0007669"/>
    <property type="project" value="InterPro"/>
</dbReference>